<comment type="caution">
    <text evidence="2">The sequence shown here is derived from an EMBL/GenBank/DDBJ whole genome shotgun (WGS) entry which is preliminary data.</text>
</comment>
<name>A0A7J6V078_THATH</name>
<evidence type="ECO:0000256" key="1">
    <source>
        <dbReference type="SAM" id="SignalP"/>
    </source>
</evidence>
<gene>
    <name evidence="2" type="ORF">FRX31_032653</name>
</gene>
<sequence length="89" mass="9967">VRFYHLLYFIVFILLSSSSSSKPLLSLSLQFLKRCVLTPGDPYMPLTNEKIIERVAKQVIVLSSSRSTLSSISNKVKDALSSSLKQHLP</sequence>
<dbReference type="EMBL" id="JABWDY010040955">
    <property type="protein sequence ID" value="KAF5177760.1"/>
    <property type="molecule type" value="Genomic_DNA"/>
</dbReference>
<feature type="chain" id="PRO_5029858439" evidence="1">
    <location>
        <begin position="22"/>
        <end position="89"/>
    </location>
</feature>
<dbReference type="AlphaFoldDB" id="A0A7J6V078"/>
<evidence type="ECO:0000313" key="2">
    <source>
        <dbReference type="EMBL" id="KAF5177760.1"/>
    </source>
</evidence>
<keyword evidence="1" id="KW-0732">Signal</keyword>
<proteinExistence type="predicted"/>
<feature type="signal peptide" evidence="1">
    <location>
        <begin position="1"/>
        <end position="21"/>
    </location>
</feature>
<reference evidence="2 3" key="1">
    <citation type="submission" date="2020-06" db="EMBL/GenBank/DDBJ databases">
        <title>Transcriptomic and genomic resources for Thalictrum thalictroides and T. hernandezii: Facilitating candidate gene discovery in an emerging model plant lineage.</title>
        <authorList>
            <person name="Arias T."/>
            <person name="Riano-Pachon D.M."/>
            <person name="Di Stilio V.S."/>
        </authorList>
    </citation>
    <scope>NUCLEOTIDE SEQUENCE [LARGE SCALE GENOMIC DNA]</scope>
    <source>
        <strain evidence="3">cv. WT478/WT964</strain>
        <tissue evidence="2">Leaves</tissue>
    </source>
</reference>
<keyword evidence="3" id="KW-1185">Reference proteome</keyword>
<evidence type="ECO:0000313" key="3">
    <source>
        <dbReference type="Proteomes" id="UP000554482"/>
    </source>
</evidence>
<dbReference type="Proteomes" id="UP000554482">
    <property type="component" value="Unassembled WGS sequence"/>
</dbReference>
<feature type="non-terminal residue" evidence="2">
    <location>
        <position position="89"/>
    </location>
</feature>
<organism evidence="2 3">
    <name type="scientific">Thalictrum thalictroides</name>
    <name type="common">Rue-anemone</name>
    <name type="synonym">Anemone thalictroides</name>
    <dbReference type="NCBI Taxonomy" id="46969"/>
    <lineage>
        <taxon>Eukaryota</taxon>
        <taxon>Viridiplantae</taxon>
        <taxon>Streptophyta</taxon>
        <taxon>Embryophyta</taxon>
        <taxon>Tracheophyta</taxon>
        <taxon>Spermatophyta</taxon>
        <taxon>Magnoliopsida</taxon>
        <taxon>Ranunculales</taxon>
        <taxon>Ranunculaceae</taxon>
        <taxon>Thalictroideae</taxon>
        <taxon>Thalictrum</taxon>
    </lineage>
</organism>
<accession>A0A7J6V078</accession>
<protein>
    <submittedName>
        <fullName evidence="2">Uncharacterized protein</fullName>
    </submittedName>
</protein>